<protein>
    <submittedName>
        <fullName evidence="1">ORF48</fullName>
    </submittedName>
</protein>
<dbReference type="InterPro" id="IPR002110">
    <property type="entry name" value="Ankyrin_rpt"/>
</dbReference>
<sequence length="108" mass="12593">MLHSILYKNNQYVELITNSYYDSNLSNMDRWTGLHHAVQGNEVSIVKTLLHKNANVSRNTTLHFATRSGKYIRIVELLLKYNSPCLRAKIIMELLHYISQLLTLHHKS</sequence>
<evidence type="ECO:0000313" key="1">
    <source>
        <dbReference type="EMBL" id="DBA11588.1"/>
    </source>
</evidence>
<organism evidence="1">
    <name type="scientific">Malaco herpesvirus 2</name>
    <dbReference type="NCBI Taxonomy" id="3031798"/>
    <lineage>
        <taxon>Viruses</taxon>
        <taxon>Duplodnaviria</taxon>
        <taxon>Heunggongvirae</taxon>
        <taxon>Peploviricota</taxon>
        <taxon>Herviviricetes</taxon>
        <taxon>Herpesvirales</taxon>
        <taxon>Malacoherpesviridae</taxon>
    </lineage>
</organism>
<dbReference type="InterPro" id="IPR036770">
    <property type="entry name" value="Ankyrin_rpt-contain_sf"/>
</dbReference>
<name>A0AA48P7L5_9VIRU</name>
<reference evidence="1" key="1">
    <citation type="journal article" date="2023" name="Front. Mar. Sci.">
        <title>Tracing the invertebrate herpesviruses in the global sequence datasets.</title>
        <authorList>
            <person name="Rosani U."/>
            <person name="Gaia M."/>
            <person name="Delmont T.O."/>
            <person name="Krupovic M."/>
        </authorList>
    </citation>
    <scope>NUCLEOTIDE SEQUENCE</scope>
    <source>
        <strain evidence="1">MalacoHV2/Med/2018 153</strain>
    </source>
</reference>
<proteinExistence type="predicted"/>
<reference evidence="1" key="2">
    <citation type="submission" date="2023-01" db="EMBL/GenBank/DDBJ databases">
        <authorList>
            <person name="Rosani U."/>
            <person name="Delmont T.O."/>
            <person name="Gaia M."/>
            <person name="Krupovic M."/>
        </authorList>
    </citation>
    <scope>NUCLEOTIDE SEQUENCE</scope>
    <source>
        <strain evidence="1">MalacoHV2/Med/2018 153</strain>
    </source>
</reference>
<accession>A0AA48P7L5</accession>
<dbReference type="PROSITE" id="PS50297">
    <property type="entry name" value="ANK_REP_REGION"/>
    <property type="match status" value="1"/>
</dbReference>
<dbReference type="PROSITE" id="PS50088">
    <property type="entry name" value="ANK_REPEAT"/>
    <property type="match status" value="1"/>
</dbReference>
<dbReference type="SUPFAM" id="SSF48403">
    <property type="entry name" value="Ankyrin repeat"/>
    <property type="match status" value="1"/>
</dbReference>
<dbReference type="Gene3D" id="1.25.40.20">
    <property type="entry name" value="Ankyrin repeat-containing domain"/>
    <property type="match status" value="1"/>
</dbReference>
<dbReference type="Pfam" id="PF12796">
    <property type="entry name" value="Ank_2"/>
    <property type="match status" value="1"/>
</dbReference>
<dbReference type="EMBL" id="BK063061">
    <property type="protein sequence ID" value="DBA11588.1"/>
    <property type="molecule type" value="Genomic_DNA"/>
</dbReference>